<dbReference type="SUPFAM" id="SSF52490">
    <property type="entry name" value="Tubulin nucleotide-binding domain-like"/>
    <property type="match status" value="1"/>
</dbReference>
<dbReference type="Pfam" id="PF00091">
    <property type="entry name" value="Tubulin"/>
    <property type="match status" value="1"/>
</dbReference>
<dbReference type="InterPro" id="IPR002453">
    <property type="entry name" value="Beta_tubulin"/>
</dbReference>
<dbReference type="Proteomes" id="UP000309038">
    <property type="component" value="Unassembled WGS sequence"/>
</dbReference>
<sequence length="171" mass="18632">MPREIINIQAGQAGNQVGESFWSMLLAEHGLDDDGLYKGNDQLQLDRVGVYFTEVEHAGQSTKYVPRSVQVDLEASVLDRIRGGKIGSLFRPDTFLAGSTGAGNNWAKGFYTEGAEMIESVLEMMRRQSENCDALQGFQMIHSLGGGTGAGLGSLMLSKFREVVSFFPTMS</sequence>
<keyword evidence="5 8" id="KW-0547">Nucleotide-binding</keyword>
<dbReference type="PRINTS" id="PR01161">
    <property type="entry name" value="TUBULIN"/>
</dbReference>
<gene>
    <name evidence="10" type="ORF">EW026_g5983</name>
</gene>
<keyword evidence="6 8" id="KW-0342">GTP-binding</keyword>
<protein>
    <recommendedName>
        <fullName evidence="8">Tubulin beta chain</fullName>
    </recommendedName>
</protein>
<comment type="similarity">
    <text evidence="2 8">Belongs to the tubulin family.</text>
</comment>
<reference evidence="10 11" key="1">
    <citation type="submission" date="2019-02" db="EMBL/GenBank/DDBJ databases">
        <title>Genome sequencing of the rare red list fungi Phlebia centrifuga.</title>
        <authorList>
            <person name="Buettner E."/>
            <person name="Kellner H."/>
        </authorList>
    </citation>
    <scope>NUCLEOTIDE SEQUENCE [LARGE SCALE GENOMIC DNA]</scope>
    <source>
        <strain evidence="10 11">DSM 108282</strain>
    </source>
</reference>
<keyword evidence="7" id="KW-0206">Cytoskeleton</keyword>
<comment type="function">
    <text evidence="8">Tubulin is the major constituent of microtubules, a cylinder consisting of laterally associated linear protofilaments composed of alpha- and beta-tubulin heterodimers. Microtubules grow by the addition of GTP-tubulin dimers to the microtubule end, where a stabilizing cap forms. Below the cap, tubulin dimers are in GDP-bound state, owing to GTPase activity of alpha-tubulin.</text>
</comment>
<evidence type="ECO:0000256" key="2">
    <source>
        <dbReference type="ARBA" id="ARBA00009636"/>
    </source>
</evidence>
<evidence type="ECO:0000313" key="11">
    <source>
        <dbReference type="Proteomes" id="UP000309038"/>
    </source>
</evidence>
<feature type="domain" description="Tubulin/FtsZ GTPase" evidence="9">
    <location>
        <begin position="52"/>
        <end position="171"/>
    </location>
</feature>
<name>A0A4S4KDF3_9APHY</name>
<dbReference type="InterPro" id="IPR017975">
    <property type="entry name" value="Tubulin_CS"/>
</dbReference>
<organism evidence="10 11">
    <name type="scientific">Hermanssonia centrifuga</name>
    <dbReference type="NCBI Taxonomy" id="98765"/>
    <lineage>
        <taxon>Eukaryota</taxon>
        <taxon>Fungi</taxon>
        <taxon>Dikarya</taxon>
        <taxon>Basidiomycota</taxon>
        <taxon>Agaricomycotina</taxon>
        <taxon>Agaricomycetes</taxon>
        <taxon>Polyporales</taxon>
        <taxon>Meruliaceae</taxon>
        <taxon>Hermanssonia</taxon>
    </lineage>
</organism>
<evidence type="ECO:0000256" key="3">
    <source>
        <dbReference type="ARBA" id="ARBA00011747"/>
    </source>
</evidence>
<dbReference type="InterPro" id="IPR000217">
    <property type="entry name" value="Tubulin"/>
</dbReference>
<dbReference type="GO" id="GO:0005874">
    <property type="term" value="C:microtubule"/>
    <property type="evidence" value="ECO:0007669"/>
    <property type="project" value="UniProtKB-KW"/>
</dbReference>
<evidence type="ECO:0000256" key="4">
    <source>
        <dbReference type="ARBA" id="ARBA00022701"/>
    </source>
</evidence>
<evidence type="ECO:0000256" key="7">
    <source>
        <dbReference type="ARBA" id="ARBA00023212"/>
    </source>
</evidence>
<dbReference type="Gene3D" id="3.40.50.1440">
    <property type="entry name" value="Tubulin/FtsZ, GTPase domain"/>
    <property type="match status" value="1"/>
</dbReference>
<evidence type="ECO:0000256" key="5">
    <source>
        <dbReference type="ARBA" id="ARBA00022741"/>
    </source>
</evidence>
<keyword evidence="11" id="KW-1185">Reference proteome</keyword>
<proteinExistence type="inferred from homology"/>
<dbReference type="PANTHER" id="PTHR11588">
    <property type="entry name" value="TUBULIN"/>
    <property type="match status" value="1"/>
</dbReference>
<evidence type="ECO:0000256" key="8">
    <source>
        <dbReference type="RuleBase" id="RU000352"/>
    </source>
</evidence>
<dbReference type="EMBL" id="SGPJ01000293">
    <property type="protein sequence ID" value="THG95730.1"/>
    <property type="molecule type" value="Genomic_DNA"/>
</dbReference>
<comment type="caution">
    <text evidence="10">The sequence shown here is derived from an EMBL/GenBank/DDBJ whole genome shotgun (WGS) entry which is preliminary data.</text>
</comment>
<dbReference type="GO" id="GO:0005525">
    <property type="term" value="F:GTP binding"/>
    <property type="evidence" value="ECO:0007669"/>
    <property type="project" value="UniProtKB-UniRule"/>
</dbReference>
<dbReference type="PROSITE" id="PS00227">
    <property type="entry name" value="TUBULIN"/>
    <property type="match status" value="1"/>
</dbReference>
<dbReference type="SMART" id="SM00864">
    <property type="entry name" value="Tubulin"/>
    <property type="match status" value="1"/>
</dbReference>
<dbReference type="InterPro" id="IPR003008">
    <property type="entry name" value="Tubulin_FtsZ_GTPase"/>
</dbReference>
<dbReference type="GO" id="GO:0003924">
    <property type="term" value="F:GTPase activity"/>
    <property type="evidence" value="ECO:0007669"/>
    <property type="project" value="InterPro"/>
</dbReference>
<dbReference type="GO" id="GO:0005200">
    <property type="term" value="F:structural constituent of cytoskeleton"/>
    <property type="evidence" value="ECO:0007669"/>
    <property type="project" value="InterPro"/>
</dbReference>
<dbReference type="AlphaFoldDB" id="A0A4S4KDF3"/>
<dbReference type="InterPro" id="IPR036525">
    <property type="entry name" value="Tubulin/FtsZ_GTPase_sf"/>
</dbReference>
<comment type="subcellular location">
    <subcellularLocation>
        <location evidence="1">Cytoplasm</location>
        <location evidence="1">Cytoskeleton</location>
    </subcellularLocation>
</comment>
<evidence type="ECO:0000256" key="1">
    <source>
        <dbReference type="ARBA" id="ARBA00004245"/>
    </source>
</evidence>
<evidence type="ECO:0000256" key="6">
    <source>
        <dbReference type="ARBA" id="ARBA00023134"/>
    </source>
</evidence>
<comment type="subunit">
    <text evidence="3 8">Dimer of alpha and beta chains. A typical microtubule is a hollow water-filled tube with an outer diameter of 25 nm and an inner diameter of 15 nM. Alpha-beta heterodimers associate head-to-tail to form protofilaments running lengthwise along the microtubule wall with the beta-tubulin subunit facing the microtubule plus end conferring a structural polarity. Microtubules usually have 13 protofilaments but different protofilament numbers can be found in some organisms and specialized cells.</text>
</comment>
<evidence type="ECO:0000259" key="9">
    <source>
        <dbReference type="SMART" id="SM00864"/>
    </source>
</evidence>
<dbReference type="PRINTS" id="PR01163">
    <property type="entry name" value="BETATUBULIN"/>
</dbReference>
<keyword evidence="4 8" id="KW-0493">Microtubule</keyword>
<evidence type="ECO:0000313" key="10">
    <source>
        <dbReference type="EMBL" id="THG95730.1"/>
    </source>
</evidence>
<keyword evidence="7" id="KW-0963">Cytoplasm</keyword>
<dbReference type="GO" id="GO:0007017">
    <property type="term" value="P:microtubule-based process"/>
    <property type="evidence" value="ECO:0007669"/>
    <property type="project" value="InterPro"/>
</dbReference>
<accession>A0A4S4KDF3</accession>